<dbReference type="CDD" id="cd03230">
    <property type="entry name" value="ABC_DR_subfamily_A"/>
    <property type="match status" value="1"/>
</dbReference>
<evidence type="ECO:0000256" key="2">
    <source>
        <dbReference type="ARBA" id="ARBA00022840"/>
    </source>
</evidence>
<dbReference type="Gene3D" id="3.40.50.300">
    <property type="entry name" value="P-loop containing nucleotide triphosphate hydrolases"/>
    <property type="match status" value="1"/>
</dbReference>
<dbReference type="GO" id="GO:0005524">
    <property type="term" value="F:ATP binding"/>
    <property type="evidence" value="ECO:0007669"/>
    <property type="project" value="UniProtKB-KW"/>
</dbReference>
<proteinExistence type="predicted"/>
<dbReference type="Proteomes" id="UP001146505">
    <property type="component" value="Unassembled WGS sequence"/>
</dbReference>
<evidence type="ECO:0000259" key="3">
    <source>
        <dbReference type="PROSITE" id="PS50893"/>
    </source>
</evidence>
<dbReference type="SMART" id="SM00382">
    <property type="entry name" value="AAA"/>
    <property type="match status" value="1"/>
</dbReference>
<keyword evidence="5" id="KW-1185">Reference proteome</keyword>
<accession>A0A9X3RS26</accession>
<name>A0A9X3RS26_9CORY</name>
<keyword evidence="1" id="KW-0547">Nucleotide-binding</keyword>
<evidence type="ECO:0000313" key="5">
    <source>
        <dbReference type="Proteomes" id="UP001146505"/>
    </source>
</evidence>
<organism evidence="4 5">
    <name type="scientific">Corynebacterium macclintockiae</name>
    <dbReference type="NCBI Taxonomy" id="2913501"/>
    <lineage>
        <taxon>Bacteria</taxon>
        <taxon>Bacillati</taxon>
        <taxon>Actinomycetota</taxon>
        <taxon>Actinomycetes</taxon>
        <taxon>Mycobacteriales</taxon>
        <taxon>Corynebacteriaceae</taxon>
        <taxon>Corynebacterium</taxon>
    </lineage>
</organism>
<evidence type="ECO:0000256" key="1">
    <source>
        <dbReference type="ARBA" id="ARBA00022741"/>
    </source>
</evidence>
<dbReference type="GeneID" id="301813667"/>
<dbReference type="PANTHER" id="PTHR43158:SF5">
    <property type="entry name" value="ABC TRANSPORTER, ATP-BINDING PROTEIN"/>
    <property type="match status" value="1"/>
</dbReference>
<dbReference type="InterPro" id="IPR003439">
    <property type="entry name" value="ABC_transporter-like_ATP-bd"/>
</dbReference>
<keyword evidence="2 4" id="KW-0067">ATP-binding</keyword>
<dbReference type="SUPFAM" id="SSF52540">
    <property type="entry name" value="P-loop containing nucleoside triphosphate hydrolases"/>
    <property type="match status" value="1"/>
</dbReference>
<dbReference type="EMBL" id="JAKMUV010000013">
    <property type="protein sequence ID" value="MCZ9305631.1"/>
    <property type="molecule type" value="Genomic_DNA"/>
</dbReference>
<dbReference type="GO" id="GO:0016887">
    <property type="term" value="F:ATP hydrolysis activity"/>
    <property type="evidence" value="ECO:0007669"/>
    <property type="project" value="InterPro"/>
</dbReference>
<dbReference type="AlphaFoldDB" id="A0A9X3RS26"/>
<dbReference type="Pfam" id="PF00005">
    <property type="entry name" value="ABC_tran"/>
    <property type="match status" value="1"/>
</dbReference>
<gene>
    <name evidence="4" type="ORF">L8U58_08875</name>
</gene>
<evidence type="ECO:0000313" key="4">
    <source>
        <dbReference type="EMBL" id="MCZ9305631.1"/>
    </source>
</evidence>
<dbReference type="PANTHER" id="PTHR43158">
    <property type="entry name" value="SKFA PEPTIDE EXPORT ATP-BINDING PROTEIN SKFE"/>
    <property type="match status" value="1"/>
</dbReference>
<dbReference type="InterPro" id="IPR027417">
    <property type="entry name" value="P-loop_NTPase"/>
</dbReference>
<dbReference type="RefSeq" id="WP_269955161.1">
    <property type="nucleotide sequence ID" value="NZ_JAKMUV010000013.1"/>
</dbReference>
<protein>
    <submittedName>
        <fullName evidence="4">ABC transporter ATP-binding protein</fullName>
    </submittedName>
</protein>
<dbReference type="PROSITE" id="PS50893">
    <property type="entry name" value="ABC_TRANSPORTER_2"/>
    <property type="match status" value="1"/>
</dbReference>
<comment type="caution">
    <text evidence="4">The sequence shown here is derived from an EMBL/GenBank/DDBJ whole genome shotgun (WGS) entry which is preliminary data.</text>
</comment>
<dbReference type="InterPro" id="IPR003593">
    <property type="entry name" value="AAA+_ATPase"/>
</dbReference>
<reference evidence="4" key="1">
    <citation type="submission" date="2022-02" db="EMBL/GenBank/DDBJ databases">
        <title>Corynebacterium sp. from urogenital microbiome.</title>
        <authorList>
            <person name="Cappelli E.A."/>
            <person name="Ribeiro T.G."/>
            <person name="Peixe L."/>
        </authorList>
    </citation>
    <scope>NUCLEOTIDE SEQUENCE</scope>
    <source>
        <strain evidence="4">C9Ua_112</strain>
    </source>
</reference>
<feature type="domain" description="ABC transporter" evidence="3">
    <location>
        <begin position="17"/>
        <end position="241"/>
    </location>
</feature>
<sequence length="310" mass="32924">MNATTSPGAASGVAPSIELRDVRRKLGSTHALDGATAHLPGGRVYGLIGRNGAGKTTLLRTIAGQLRAKGEVLIGGQPVFDNTAVLNGLILSGPDVPWPADIKVKQLLNVAAARWETWDHRYADHLCEVFEIDTRKPLSKLSRGQKSLVSIVIGLAAQCPVTLLDEPYLGLDVQNRELFYKLLLQDVERNPRTFILSTHHVDDAARILDSVVLLDKGRITGVGTLDSITERIAILSGSAAAVDATLGEVGAAGSVLNDATSSGLRRLVLDTHRLGVGSVQDLAARIEGSGVRVTRADLEQAVLALTGREF</sequence>